<dbReference type="AlphaFoldDB" id="A0A914WP48"/>
<organism evidence="1 2">
    <name type="scientific">Plectus sambesii</name>
    <dbReference type="NCBI Taxonomy" id="2011161"/>
    <lineage>
        <taxon>Eukaryota</taxon>
        <taxon>Metazoa</taxon>
        <taxon>Ecdysozoa</taxon>
        <taxon>Nematoda</taxon>
        <taxon>Chromadorea</taxon>
        <taxon>Plectida</taxon>
        <taxon>Plectina</taxon>
        <taxon>Plectoidea</taxon>
        <taxon>Plectidae</taxon>
        <taxon>Plectus</taxon>
    </lineage>
</organism>
<dbReference type="Gene3D" id="2.40.50.100">
    <property type="match status" value="1"/>
</dbReference>
<dbReference type="GO" id="GO:0051015">
    <property type="term" value="F:actin filament binding"/>
    <property type="evidence" value="ECO:0007669"/>
    <property type="project" value="TreeGrafter"/>
</dbReference>
<evidence type="ECO:0000313" key="2">
    <source>
        <dbReference type="WBParaSite" id="PSAMB.scaffold4639size13998.g24808.t1"/>
    </source>
</evidence>
<sequence length="159" mass="17461">MVECAISSHRSSLDRNFTRFSPQDATDEDASFLAHPSGVIVVILSSRHPALAKTINQVDFNVNKKKHRGVDRSQQTVIGKGKKGGLQLLPVTRLCLIKCADGSEYPLRAGVKGTLIEVNDRLLTEPTLMQTSRENKGFIALIMPKGNETKDMVNESDSL</sequence>
<dbReference type="PANTHER" id="PTHR13651:SF0">
    <property type="entry name" value="PROTEIN ABITRAM"/>
    <property type="match status" value="1"/>
</dbReference>
<dbReference type="WBParaSite" id="PSAMB.scaffold4639size13998.g24808.t1">
    <property type="protein sequence ID" value="PSAMB.scaffold4639size13998.g24808.t1"/>
    <property type="gene ID" value="PSAMB.scaffold4639size13998.g24808"/>
</dbReference>
<dbReference type="SUPFAM" id="SSF51230">
    <property type="entry name" value="Single hybrid motif"/>
    <property type="match status" value="1"/>
</dbReference>
<dbReference type="GO" id="GO:0048813">
    <property type="term" value="P:dendrite morphogenesis"/>
    <property type="evidence" value="ECO:0007669"/>
    <property type="project" value="TreeGrafter"/>
</dbReference>
<dbReference type="GO" id="GO:0003785">
    <property type="term" value="F:actin monomer binding"/>
    <property type="evidence" value="ECO:0007669"/>
    <property type="project" value="TreeGrafter"/>
</dbReference>
<dbReference type="GO" id="GO:0030027">
    <property type="term" value="C:lamellipodium"/>
    <property type="evidence" value="ECO:0007669"/>
    <property type="project" value="TreeGrafter"/>
</dbReference>
<protein>
    <submittedName>
        <fullName evidence="2">Protein Abitram</fullName>
    </submittedName>
</protein>
<dbReference type="InterPro" id="IPR039169">
    <property type="entry name" value="Abitram"/>
</dbReference>
<dbReference type="Proteomes" id="UP000887566">
    <property type="component" value="Unplaced"/>
</dbReference>
<keyword evidence="1" id="KW-1185">Reference proteome</keyword>
<dbReference type="InterPro" id="IPR011053">
    <property type="entry name" value="Single_hybrid_motif"/>
</dbReference>
<accession>A0A914WP48</accession>
<name>A0A914WP48_9BILA</name>
<dbReference type="GO" id="GO:0030425">
    <property type="term" value="C:dendrite"/>
    <property type="evidence" value="ECO:0007669"/>
    <property type="project" value="TreeGrafter"/>
</dbReference>
<proteinExistence type="predicted"/>
<reference evidence="2" key="1">
    <citation type="submission" date="2022-11" db="UniProtKB">
        <authorList>
            <consortium name="WormBaseParasite"/>
        </authorList>
    </citation>
    <scope>IDENTIFICATION</scope>
</reference>
<dbReference type="GO" id="GO:0030833">
    <property type="term" value="P:regulation of actin filament polymerization"/>
    <property type="evidence" value="ECO:0007669"/>
    <property type="project" value="TreeGrafter"/>
</dbReference>
<dbReference type="PANTHER" id="PTHR13651">
    <property type="entry name" value="PROTEIN ABITRAM"/>
    <property type="match status" value="1"/>
</dbReference>
<dbReference type="GO" id="GO:0051489">
    <property type="term" value="P:regulation of filopodium assembly"/>
    <property type="evidence" value="ECO:0007669"/>
    <property type="project" value="TreeGrafter"/>
</dbReference>
<evidence type="ECO:0000313" key="1">
    <source>
        <dbReference type="Proteomes" id="UP000887566"/>
    </source>
</evidence>
<dbReference type="GO" id="GO:0005634">
    <property type="term" value="C:nucleus"/>
    <property type="evidence" value="ECO:0007669"/>
    <property type="project" value="TreeGrafter"/>
</dbReference>
<dbReference type="GO" id="GO:0032433">
    <property type="term" value="C:filopodium tip"/>
    <property type="evidence" value="ECO:0007669"/>
    <property type="project" value="TreeGrafter"/>
</dbReference>